<dbReference type="EMBL" id="WNWR01000423">
    <property type="protein sequence ID" value="KAE9979096.1"/>
    <property type="molecule type" value="Genomic_DNA"/>
</dbReference>
<proteinExistence type="predicted"/>
<gene>
    <name evidence="2" type="ORF">EG327_007158</name>
</gene>
<feature type="region of interest" description="Disordered" evidence="1">
    <location>
        <begin position="1"/>
        <end position="55"/>
    </location>
</feature>
<feature type="compositionally biased region" description="Acidic residues" evidence="1">
    <location>
        <begin position="598"/>
        <end position="610"/>
    </location>
</feature>
<comment type="caution">
    <text evidence="2">The sequence shown here is derived from an EMBL/GenBank/DDBJ whole genome shotgun (WGS) entry which is preliminary data.</text>
</comment>
<accession>A0A8H3UYW6</accession>
<name>A0A8H3UYW6_VENIN</name>
<evidence type="ECO:0000256" key="1">
    <source>
        <dbReference type="SAM" id="MobiDB-lite"/>
    </source>
</evidence>
<feature type="region of interest" description="Disordered" evidence="1">
    <location>
        <begin position="584"/>
        <end position="663"/>
    </location>
</feature>
<evidence type="ECO:0000313" key="2">
    <source>
        <dbReference type="EMBL" id="KAE9979096.1"/>
    </source>
</evidence>
<evidence type="ECO:0000313" key="3">
    <source>
        <dbReference type="Proteomes" id="UP000490939"/>
    </source>
</evidence>
<organism evidence="2 3">
    <name type="scientific">Venturia inaequalis</name>
    <name type="common">Apple scab fungus</name>
    <dbReference type="NCBI Taxonomy" id="5025"/>
    <lineage>
        <taxon>Eukaryota</taxon>
        <taxon>Fungi</taxon>
        <taxon>Dikarya</taxon>
        <taxon>Ascomycota</taxon>
        <taxon>Pezizomycotina</taxon>
        <taxon>Dothideomycetes</taxon>
        <taxon>Pleosporomycetidae</taxon>
        <taxon>Venturiales</taxon>
        <taxon>Venturiaceae</taxon>
        <taxon>Venturia</taxon>
    </lineage>
</organism>
<reference evidence="2 3" key="1">
    <citation type="submission" date="2019-07" db="EMBL/GenBank/DDBJ databases">
        <title>Venturia inaequalis Genome Resource.</title>
        <authorList>
            <person name="Lichtner F.J."/>
        </authorList>
    </citation>
    <scope>NUCLEOTIDE SEQUENCE [LARGE SCALE GENOMIC DNA]</scope>
    <source>
        <strain evidence="2 3">DMI_063113</strain>
    </source>
</reference>
<sequence>MAKPQQSGKPAGEKDSPAVTTSPKHDLQADNGGSHQAGPHPKKVKITEPSPPSNHLIYMRENYERYKSKDDFDGRLAYWTDELKKNKKASDWHKLGLNSKSTNLDWEDCHIAILSVTQAILDSNNTPMYGIFNSMVMYPARLDADKGGDTLPLIRIAPAKRPLIMAWMIGAQDRGESMEVIKEEHYGGDIEAYRKALVDREKKKKMLAEKTKEQEENGPGQHIVCVAAEIVHTSLYPHGMPSIRVFDSLRAGFWNPPVAEIVNLLTNLRWYYGDGPVQSLPEPVIIHWPEVSTQNGNHAPMQTCGIHTILNGWTVAIGMGQHIISSKTPTREDYRDALRLVELVYTGCADFWLIYDFLSEKGFIRPPYPLNELKALRRKKIDGEKVDTFINTLAAVGAQFFDRTVGIPNEQDKWQEQRVNEAMDRENNGGVTPDTSEIQAIKSVEEFEREAATQSERLKNEIQSRVKRELGRMTKNPDFDDETMATLARACSHLAWFVRQRMNGGTVSGREVAAHKTFEQLAGELLGRNFHLSAIMMHAMATVVHELYDGDRALSPDVLREFMRSMEEGRYPDADDFERIQAATDSGNARGDNHDNNNDDDDDNNNDNDNDGTGPHLPSIESVTEPGDSGIAKADNEKPDNAQNGNDPDVAVNEDQLDPLTNDATADDALYAMSLTFPGMSFAELKAARDEELRIANQK</sequence>
<keyword evidence="3" id="KW-1185">Reference proteome</keyword>
<protein>
    <submittedName>
        <fullName evidence="2">Uncharacterized protein</fullName>
    </submittedName>
</protein>
<dbReference type="Proteomes" id="UP000490939">
    <property type="component" value="Unassembled WGS sequence"/>
</dbReference>
<dbReference type="AlphaFoldDB" id="A0A8H3UYW6"/>